<dbReference type="Proteomes" id="UP000179807">
    <property type="component" value="Unassembled WGS sequence"/>
</dbReference>
<protein>
    <submittedName>
        <fullName evidence="3">Uncharacterized protein</fullName>
    </submittedName>
</protein>
<dbReference type="EMBL" id="MLAK01000047">
    <property type="protein sequence ID" value="OHT17000.1"/>
    <property type="molecule type" value="Genomic_DNA"/>
</dbReference>
<dbReference type="RefSeq" id="XP_068370136.1">
    <property type="nucleotide sequence ID" value="XM_068513727.1"/>
</dbReference>
<feature type="compositionally biased region" description="Low complexity" evidence="1">
    <location>
        <begin position="992"/>
        <end position="1002"/>
    </location>
</feature>
<name>A0A1J4L1Q4_9EUKA</name>
<feature type="region of interest" description="Disordered" evidence="1">
    <location>
        <begin position="990"/>
        <end position="1009"/>
    </location>
</feature>
<dbReference type="VEuPathDB" id="TrichDB:TRFO_41361"/>
<comment type="caution">
    <text evidence="3">The sequence shown here is derived from an EMBL/GenBank/DDBJ whole genome shotgun (WGS) entry which is preliminary data.</text>
</comment>
<keyword evidence="2" id="KW-1133">Transmembrane helix</keyword>
<keyword evidence="4" id="KW-1185">Reference proteome</keyword>
<evidence type="ECO:0000256" key="1">
    <source>
        <dbReference type="SAM" id="MobiDB-lite"/>
    </source>
</evidence>
<evidence type="ECO:0000313" key="4">
    <source>
        <dbReference type="Proteomes" id="UP000179807"/>
    </source>
</evidence>
<accession>A0A1J4L1Q4</accession>
<dbReference type="AlphaFoldDB" id="A0A1J4L1Q4"/>
<keyword evidence="2" id="KW-0812">Transmembrane</keyword>
<proteinExistence type="predicted"/>
<reference evidence="3" key="1">
    <citation type="submission" date="2016-10" db="EMBL/GenBank/DDBJ databases">
        <authorList>
            <person name="Benchimol M."/>
            <person name="Almeida L.G."/>
            <person name="Vasconcelos A.T."/>
            <person name="Perreira-Neves A."/>
            <person name="Rosa I.A."/>
            <person name="Tasca T."/>
            <person name="Bogo M.R."/>
            <person name="de Souza W."/>
        </authorList>
    </citation>
    <scope>NUCLEOTIDE SEQUENCE [LARGE SCALE GENOMIC DNA]</scope>
    <source>
        <strain evidence="3">K</strain>
    </source>
</reference>
<evidence type="ECO:0000313" key="3">
    <source>
        <dbReference type="EMBL" id="OHT17000.1"/>
    </source>
</evidence>
<evidence type="ECO:0000256" key="2">
    <source>
        <dbReference type="SAM" id="Phobius"/>
    </source>
</evidence>
<sequence>MMFALLFFLTLEAEEKKYEYFLYLIKLDDPDYTFISRGDKNDEILKPKTLYVTTNKPNFYVKHNSLTGCSDYTHIDAESPSYMLTQKEAAGSTAQLDRLTITDYYLPEVCRLDTINVDSELKINENEYTYAYELDSKYVEIEQLPSTLRFEKETTLNFYIKNNLTKNCNTTYQKVGSIKSDKTLNVNFTFSEKNVPDQCISKLYYAKIWDYSDSMFLVKAVINGKESNLPLNEHRFEPFTVDFYVTRTGDEQCKNIKLESYTATQDSTKSLFINENLFPEKCKQFYLNIESSVTSPYVDFYAVLGLEYKKIPVYEIIPWEPKQKEYQVVANISNTGCRNHPLSKKFSLQVNNITQTITDKDLPTTCVPYYVDIQSKVDLKNVKLFAEFENEEKELPFQHTHIGSFSVPVYAKNMFIDKCQKTLVTTVEGKLTKSTVTLGNDNITEDCIYQYLVRIKNDITFKYIEIQYSSKEINQINKEIGQNQEISLTSMKPFTVQLVAFSNICGKIDLQTVTVSEKEPEIIVSVNNTMIPDNCRNNYIDLGYPAYCVPSCENNQYLGRTFSEISKELKDLKVEQLHLEITGKSDLKDLDVSVEHSITFSVSDELSGTFISKNVDTLIFLCTNEGSLGDTSKVSLQLKSSGNLKNYGDTEFGYDTPIPPCVLFSKIESLTINYDDLITNYKNSLIPAFCTLQDPIDKVTLKSQKGDIDIKSITTTNISLDDKTFLNLFSYKINEYSENIPKVEECIPKCTDGTPGLEFSDISHKYDNRDIDSMTLTITENANLDELDVSIMNSLILHTKEQTNIIGTYRSKHVDSLVFIDGEADISAANFYVLSSGKLNDYSNSSLNSHKALPSCVLFSQPRSLTIDFGTVDTKVEQYYPAYISYGLLQNVYVQANNGGFDLDNPKIEDYQIDTVSSSRSLSSNSLLNKTKSDGKVTKLISYKLTESSLDHDDDPVNLGVVVGVPVTIVVIIVVVVIVVIVVRKNKKSKVSSHSTDSSQSSVHEDESD</sequence>
<keyword evidence="2" id="KW-0472">Membrane</keyword>
<organism evidence="3 4">
    <name type="scientific">Tritrichomonas foetus</name>
    <dbReference type="NCBI Taxonomy" id="1144522"/>
    <lineage>
        <taxon>Eukaryota</taxon>
        <taxon>Metamonada</taxon>
        <taxon>Parabasalia</taxon>
        <taxon>Tritrichomonadida</taxon>
        <taxon>Tritrichomonadidae</taxon>
        <taxon>Tritrichomonas</taxon>
    </lineage>
</organism>
<gene>
    <name evidence="3" type="ORF">TRFO_41361</name>
</gene>
<feature type="transmembrane region" description="Helical" evidence="2">
    <location>
        <begin position="959"/>
        <end position="983"/>
    </location>
</feature>
<dbReference type="GeneID" id="94848431"/>